<comment type="caution">
    <text evidence="1">The sequence shown here is derived from an EMBL/GenBank/DDBJ whole genome shotgun (WGS) entry which is preliminary data.</text>
</comment>
<dbReference type="AlphaFoldDB" id="A0A9N9NGP6"/>
<name>A0A9N9NGP6_9GLOM</name>
<evidence type="ECO:0000313" key="1">
    <source>
        <dbReference type="EMBL" id="CAG8731783.1"/>
    </source>
</evidence>
<dbReference type="Proteomes" id="UP000789759">
    <property type="component" value="Unassembled WGS sequence"/>
</dbReference>
<keyword evidence="2" id="KW-1185">Reference proteome</keyword>
<gene>
    <name evidence="1" type="ORF">CPELLU_LOCUS13533</name>
</gene>
<reference evidence="1" key="1">
    <citation type="submission" date="2021-06" db="EMBL/GenBank/DDBJ databases">
        <authorList>
            <person name="Kallberg Y."/>
            <person name="Tangrot J."/>
            <person name="Rosling A."/>
        </authorList>
    </citation>
    <scope>NUCLEOTIDE SEQUENCE</scope>
    <source>
        <strain evidence="1">FL966</strain>
    </source>
</reference>
<organism evidence="1 2">
    <name type="scientific">Cetraspora pellucida</name>
    <dbReference type="NCBI Taxonomy" id="1433469"/>
    <lineage>
        <taxon>Eukaryota</taxon>
        <taxon>Fungi</taxon>
        <taxon>Fungi incertae sedis</taxon>
        <taxon>Mucoromycota</taxon>
        <taxon>Glomeromycotina</taxon>
        <taxon>Glomeromycetes</taxon>
        <taxon>Diversisporales</taxon>
        <taxon>Gigasporaceae</taxon>
        <taxon>Cetraspora</taxon>
    </lineage>
</organism>
<dbReference type="EMBL" id="CAJVQA010014565">
    <property type="protein sequence ID" value="CAG8731783.1"/>
    <property type="molecule type" value="Genomic_DNA"/>
</dbReference>
<evidence type="ECO:0000313" key="2">
    <source>
        <dbReference type="Proteomes" id="UP000789759"/>
    </source>
</evidence>
<sequence>MTTFDVFEEVIRLYEIADGEKLTQSELDHLSTFFNNTKKLSSVEDVLIKSKDDKTKLSYLRKLLIPAVKEVVSKHSEVINNNEEVVNIIMKVMDKTLEILIRHNRNSSAISSQDNETDFSIFMEEDVYFTMSVQTLLKVKRRKNMSGLLGKDKGQELDYIHDLASKAQAIKEFWNDDLDVKSDGPFWTEMVNAAAKEDHKL</sequence>
<proteinExistence type="predicted"/>
<dbReference type="OrthoDB" id="2318522at2759"/>
<protein>
    <submittedName>
        <fullName evidence="1">6254_t:CDS:1</fullName>
    </submittedName>
</protein>
<accession>A0A9N9NGP6</accession>